<dbReference type="EMBL" id="JAKOGI010000007">
    <property type="protein sequence ID" value="KAJ8451907.1"/>
    <property type="molecule type" value="Genomic_DNA"/>
</dbReference>
<feature type="compositionally biased region" description="Basic and acidic residues" evidence="3">
    <location>
        <begin position="242"/>
        <end position="257"/>
    </location>
</feature>
<evidence type="ECO:0000256" key="3">
    <source>
        <dbReference type="SAM" id="MobiDB-lite"/>
    </source>
</evidence>
<proteinExistence type="predicted"/>
<keyword evidence="6" id="KW-1185">Reference proteome</keyword>
<dbReference type="GO" id="GO:0003723">
    <property type="term" value="F:RNA binding"/>
    <property type="evidence" value="ECO:0007669"/>
    <property type="project" value="UniProtKB-UniRule"/>
</dbReference>
<dbReference type="Proteomes" id="UP001153076">
    <property type="component" value="Unassembled WGS sequence"/>
</dbReference>
<dbReference type="PROSITE" id="PS50961">
    <property type="entry name" value="HTH_LA"/>
    <property type="match status" value="1"/>
</dbReference>
<dbReference type="InterPro" id="IPR045180">
    <property type="entry name" value="La_dom_prot"/>
</dbReference>
<feature type="compositionally biased region" description="Low complexity" evidence="3">
    <location>
        <begin position="214"/>
        <end position="237"/>
    </location>
</feature>
<dbReference type="AlphaFoldDB" id="A0A9Q1L0J0"/>
<dbReference type="PANTHER" id="PTHR22792">
    <property type="entry name" value="LUPUS LA PROTEIN-RELATED"/>
    <property type="match status" value="1"/>
</dbReference>
<organism evidence="5 6">
    <name type="scientific">Carnegiea gigantea</name>
    <dbReference type="NCBI Taxonomy" id="171969"/>
    <lineage>
        <taxon>Eukaryota</taxon>
        <taxon>Viridiplantae</taxon>
        <taxon>Streptophyta</taxon>
        <taxon>Embryophyta</taxon>
        <taxon>Tracheophyta</taxon>
        <taxon>Spermatophyta</taxon>
        <taxon>Magnoliopsida</taxon>
        <taxon>eudicotyledons</taxon>
        <taxon>Gunneridae</taxon>
        <taxon>Pentapetalae</taxon>
        <taxon>Caryophyllales</taxon>
        <taxon>Cactineae</taxon>
        <taxon>Cactaceae</taxon>
        <taxon>Cactoideae</taxon>
        <taxon>Echinocereeae</taxon>
        <taxon>Carnegiea</taxon>
    </lineage>
</organism>
<evidence type="ECO:0000256" key="1">
    <source>
        <dbReference type="ARBA" id="ARBA00022884"/>
    </source>
</evidence>
<feature type="compositionally biased region" description="Low complexity" evidence="3">
    <location>
        <begin position="114"/>
        <end position="132"/>
    </location>
</feature>
<dbReference type="InterPro" id="IPR036390">
    <property type="entry name" value="WH_DNA-bd_sf"/>
</dbReference>
<dbReference type="GO" id="GO:0005737">
    <property type="term" value="C:cytoplasm"/>
    <property type="evidence" value="ECO:0007669"/>
    <property type="project" value="UniProtKB-ARBA"/>
</dbReference>
<protein>
    <recommendedName>
        <fullName evidence="4">HTH La-type RNA-binding domain-containing protein</fullName>
    </recommendedName>
</protein>
<gene>
    <name evidence="5" type="ORF">Cgig2_007390</name>
</gene>
<feature type="compositionally biased region" description="Basic and acidic residues" evidence="3">
    <location>
        <begin position="284"/>
        <end position="297"/>
    </location>
</feature>
<evidence type="ECO:0000313" key="5">
    <source>
        <dbReference type="EMBL" id="KAJ8451907.1"/>
    </source>
</evidence>
<dbReference type="Gene3D" id="1.10.10.10">
    <property type="entry name" value="Winged helix-like DNA-binding domain superfamily/Winged helix DNA-binding domain"/>
    <property type="match status" value="1"/>
</dbReference>
<feature type="compositionally biased region" description="Gly residues" evidence="3">
    <location>
        <begin position="71"/>
        <end position="82"/>
    </location>
</feature>
<feature type="compositionally biased region" description="Polar residues" evidence="3">
    <location>
        <begin position="171"/>
        <end position="180"/>
    </location>
</feature>
<reference evidence="5" key="1">
    <citation type="submission" date="2022-04" db="EMBL/GenBank/DDBJ databases">
        <title>Carnegiea gigantea Genome sequencing and assembly v2.</title>
        <authorList>
            <person name="Copetti D."/>
            <person name="Sanderson M.J."/>
            <person name="Burquez A."/>
            <person name="Wojciechowski M.F."/>
        </authorList>
    </citation>
    <scope>NUCLEOTIDE SEQUENCE</scope>
    <source>
        <strain evidence="5">SGP5-SGP5p</strain>
        <tissue evidence="5">Aerial part</tissue>
    </source>
</reference>
<accession>A0A9Q1L0J0</accession>
<feature type="domain" description="HTH La-type RNA-binding" evidence="4">
    <location>
        <begin position="371"/>
        <end position="460"/>
    </location>
</feature>
<dbReference type="SUPFAM" id="SSF46785">
    <property type="entry name" value="Winged helix' DNA-binding domain"/>
    <property type="match status" value="1"/>
</dbReference>
<dbReference type="FunFam" id="1.10.10.10:FF:000131">
    <property type="entry name" value="la-related protein 1B isoform X2"/>
    <property type="match status" value="1"/>
</dbReference>
<dbReference type="InterPro" id="IPR006630">
    <property type="entry name" value="La_HTH"/>
</dbReference>
<dbReference type="SMART" id="SM00715">
    <property type="entry name" value="LA"/>
    <property type="match status" value="1"/>
</dbReference>
<sequence length="527" mass="55289">MESSPINSNPPSSNAAAAAVTLSPRAASPSGRPGPVASSPWTQIVRGPESESIGAPADISLAENPPDSGDNSGGNAGGGGGKKPAWNKKPSNGSVDSGPGPVVIGGAASWPALSESTKSSPKPSPSADSGSPSAPPPPPPIQVTGLVSSSSSPLPSPSQSSLTSQKPTSSNANHYPTSNHGRPARQKSMKRDGSGGGNVSVQANGIFSHQPGEGSNSHNSSVKTSSSGGNESSGRDNMQNHGNRESGPRNASGDHHQPRSSFRRGNGGPHSRGDGSHQNYGGRRGGDQDRGNHDWNHQRSFNGRDAPPMQSRVGPRGFVRTPPVSAPFVHPAGPVPMRPFINPMGIPDMPMIYFPPAVPFVAPLHHPMFFPAPDPQLLAKIVNQIDYYFSNENLIKDTYLRRNMDQNGWVPVTLIASFKKVTQLTDNIQLILEAVRSSSVVESTGDKIRRRDDWMRWIMPPSVQFPTTSSLQSPESPTVATLSANIQSVSLNERTTDVKAEVLLRSSSGNLRSSLPTNNDGAASSGC</sequence>
<dbReference type="PANTHER" id="PTHR22792:SF132">
    <property type="entry name" value="LA-RELATED PROTEIN 1"/>
    <property type="match status" value="1"/>
</dbReference>
<dbReference type="InterPro" id="IPR036388">
    <property type="entry name" value="WH-like_DNA-bd_sf"/>
</dbReference>
<comment type="caution">
    <text evidence="5">The sequence shown here is derived from an EMBL/GenBank/DDBJ whole genome shotgun (WGS) entry which is preliminary data.</text>
</comment>
<name>A0A9Q1L0J0_9CARY</name>
<feature type="region of interest" description="Disordered" evidence="3">
    <location>
        <begin position="1"/>
        <end position="317"/>
    </location>
</feature>
<dbReference type="CDD" id="cd07323">
    <property type="entry name" value="LAM"/>
    <property type="match status" value="1"/>
</dbReference>
<dbReference type="OrthoDB" id="340227at2759"/>
<keyword evidence="1 2" id="KW-0694">RNA-binding</keyword>
<feature type="compositionally biased region" description="Low complexity" evidence="3">
    <location>
        <begin position="1"/>
        <end position="19"/>
    </location>
</feature>
<evidence type="ECO:0000256" key="2">
    <source>
        <dbReference type="PROSITE-ProRule" id="PRU00332"/>
    </source>
</evidence>
<dbReference type="Pfam" id="PF05383">
    <property type="entry name" value="La"/>
    <property type="match status" value="1"/>
</dbReference>
<evidence type="ECO:0000313" key="6">
    <source>
        <dbReference type="Proteomes" id="UP001153076"/>
    </source>
</evidence>
<feature type="compositionally biased region" description="Low complexity" evidence="3">
    <location>
        <begin position="148"/>
        <end position="170"/>
    </location>
</feature>
<evidence type="ECO:0000259" key="4">
    <source>
        <dbReference type="PROSITE" id="PS50961"/>
    </source>
</evidence>